<reference evidence="2" key="1">
    <citation type="submission" date="2023-11" db="EMBL/GenBank/DDBJ databases">
        <authorList>
            <person name="Alioto T."/>
            <person name="Alioto T."/>
            <person name="Gomez Garrido J."/>
        </authorList>
    </citation>
    <scope>NUCLEOTIDE SEQUENCE</scope>
</reference>
<feature type="region of interest" description="Disordered" evidence="1">
    <location>
        <begin position="1"/>
        <end position="39"/>
    </location>
</feature>
<comment type="caution">
    <text evidence="2">The sequence shown here is derived from an EMBL/GenBank/DDBJ whole genome shotgun (WGS) entry which is preliminary data.</text>
</comment>
<accession>A0AAI9EDA3</accession>
<organism evidence="2 3">
    <name type="scientific">Lecanosticta acicola</name>
    <dbReference type="NCBI Taxonomy" id="111012"/>
    <lineage>
        <taxon>Eukaryota</taxon>
        <taxon>Fungi</taxon>
        <taxon>Dikarya</taxon>
        <taxon>Ascomycota</taxon>
        <taxon>Pezizomycotina</taxon>
        <taxon>Dothideomycetes</taxon>
        <taxon>Dothideomycetidae</taxon>
        <taxon>Mycosphaerellales</taxon>
        <taxon>Mycosphaerellaceae</taxon>
        <taxon>Lecanosticta</taxon>
    </lineage>
</organism>
<dbReference type="EMBL" id="CAVMBE010000054">
    <property type="protein sequence ID" value="CAK4031855.1"/>
    <property type="molecule type" value="Genomic_DNA"/>
</dbReference>
<evidence type="ECO:0000313" key="2">
    <source>
        <dbReference type="EMBL" id="CAK4031855.1"/>
    </source>
</evidence>
<keyword evidence="3" id="KW-1185">Reference proteome</keyword>
<dbReference type="AlphaFoldDB" id="A0AAI9EDA3"/>
<dbReference type="Proteomes" id="UP001296104">
    <property type="component" value="Unassembled WGS sequence"/>
</dbReference>
<sequence length="662" mass="74989">MTTVDGDDMMLDVGERATPRPSNGDGAPQESATELNPLPLNTNIAGFSLTVRDSTIRCHCPKGTKRYAKDLLFTGMTEEGPVWIHQTCQSKDQAKKDFAQMMKMMDEGKLNNFIKEDDPARLRLMARNFNSKFHCDGPCNGSENLKDYFLCTKCHAWQHKPCMLYGEKGDANGPVCNRCFMSFLLHREEIMEWQRKRLLEAVREAWKFLKLTKEIGWGNHPRKDWARNFLTRFFYHHQGEFIKFIKERDKAAGGQIAPAPAPTSASKDESQKMAEPDSRKRKRTETVKPTPSKIQPDVEKKPGDVAPPAVGDDDNAGTDDEIIVTQVIKKPKMGEKKSAKKATFAPLPPPQAPSFGGQSEKPVKRESPSPSPAFTPASSNGRRNPLRQSSRLSGTRRKTYTVDQKLSDEEDEGQPEGQEEDQTEDLDIKVEPLRLEAAQANPKGLKGPDERTSCICVNYLPAARNCFDCKNCSYRQHIACAEDGRGEEEDPQICNICFRKAAKQNAPQRKSFRPELPRQSLGYDVPQPAKATSAELEASLRDEVPILCSSVLWKEWVALHSPERREALAQAAAPAEWHAEMQKRMLWLIKKAGAESTIRYLKPVLQTWPRRNHEILRAITDLVHEFVHREEARRIKRKKLGLLLEVIGWENLYTYTRWKGGA</sequence>
<protein>
    <submittedName>
        <fullName evidence="2">Uncharacterized protein</fullName>
    </submittedName>
</protein>
<feature type="compositionally biased region" description="Acidic residues" evidence="1">
    <location>
        <begin position="1"/>
        <end position="10"/>
    </location>
</feature>
<gene>
    <name evidence="2" type="ORF">LECACI_7A007013</name>
</gene>
<feature type="compositionally biased region" description="Acidic residues" evidence="1">
    <location>
        <begin position="408"/>
        <end position="425"/>
    </location>
</feature>
<feature type="compositionally biased region" description="Acidic residues" evidence="1">
    <location>
        <begin position="311"/>
        <end position="322"/>
    </location>
</feature>
<feature type="region of interest" description="Disordered" evidence="1">
    <location>
        <begin position="252"/>
        <end position="427"/>
    </location>
</feature>
<evidence type="ECO:0000256" key="1">
    <source>
        <dbReference type="SAM" id="MobiDB-lite"/>
    </source>
</evidence>
<feature type="compositionally biased region" description="Basic and acidic residues" evidence="1">
    <location>
        <begin position="266"/>
        <end position="278"/>
    </location>
</feature>
<evidence type="ECO:0000313" key="3">
    <source>
        <dbReference type="Proteomes" id="UP001296104"/>
    </source>
</evidence>
<proteinExistence type="predicted"/>
<feature type="compositionally biased region" description="Polar residues" evidence="1">
    <location>
        <begin position="30"/>
        <end position="39"/>
    </location>
</feature>
<name>A0AAI9EDA3_9PEZI</name>
<feature type="compositionally biased region" description="Polar residues" evidence="1">
    <location>
        <begin position="380"/>
        <end position="393"/>
    </location>
</feature>